<reference evidence="2" key="2">
    <citation type="submission" date="2020-11" db="EMBL/GenBank/DDBJ databases">
        <authorList>
            <person name="McCartney M.A."/>
            <person name="Auch B."/>
            <person name="Kono T."/>
            <person name="Mallez S."/>
            <person name="Becker A."/>
            <person name="Gohl D.M."/>
            <person name="Silverstein K.A.T."/>
            <person name="Koren S."/>
            <person name="Bechman K.B."/>
            <person name="Herman A."/>
            <person name="Abrahante J.E."/>
            <person name="Garbe J."/>
        </authorList>
    </citation>
    <scope>NUCLEOTIDE SEQUENCE</scope>
    <source>
        <strain evidence="2">Duluth1</strain>
        <tissue evidence="2">Whole animal</tissue>
    </source>
</reference>
<organism evidence="2 3">
    <name type="scientific">Dreissena polymorpha</name>
    <name type="common">Zebra mussel</name>
    <name type="synonym">Mytilus polymorpha</name>
    <dbReference type="NCBI Taxonomy" id="45954"/>
    <lineage>
        <taxon>Eukaryota</taxon>
        <taxon>Metazoa</taxon>
        <taxon>Spiralia</taxon>
        <taxon>Lophotrochozoa</taxon>
        <taxon>Mollusca</taxon>
        <taxon>Bivalvia</taxon>
        <taxon>Autobranchia</taxon>
        <taxon>Heteroconchia</taxon>
        <taxon>Euheterodonta</taxon>
        <taxon>Imparidentia</taxon>
        <taxon>Neoheterodontei</taxon>
        <taxon>Myida</taxon>
        <taxon>Dreissenoidea</taxon>
        <taxon>Dreissenidae</taxon>
        <taxon>Dreissena</taxon>
    </lineage>
</organism>
<evidence type="ECO:0000256" key="1">
    <source>
        <dbReference type="SAM" id="MobiDB-lite"/>
    </source>
</evidence>
<evidence type="ECO:0000313" key="3">
    <source>
        <dbReference type="Proteomes" id="UP000828390"/>
    </source>
</evidence>
<gene>
    <name evidence="2" type="ORF">DPMN_116919</name>
</gene>
<dbReference type="EMBL" id="JAIWYP010000004">
    <property type="protein sequence ID" value="KAH3843403.1"/>
    <property type="molecule type" value="Genomic_DNA"/>
</dbReference>
<evidence type="ECO:0000313" key="2">
    <source>
        <dbReference type="EMBL" id="KAH3843403.1"/>
    </source>
</evidence>
<dbReference type="AlphaFoldDB" id="A0A9D4QUE3"/>
<accession>A0A9D4QUE3</accession>
<proteinExistence type="predicted"/>
<feature type="region of interest" description="Disordered" evidence="1">
    <location>
        <begin position="1"/>
        <end position="20"/>
    </location>
</feature>
<comment type="caution">
    <text evidence="2">The sequence shown here is derived from an EMBL/GenBank/DDBJ whole genome shotgun (WGS) entry which is preliminary data.</text>
</comment>
<sequence>MGSVYPTNDGRETRTRKKSFVARRRSLSLVGNLMKRSFSPKIASTTAEITRETVAMSTPKVSPMT</sequence>
<dbReference type="Proteomes" id="UP000828390">
    <property type="component" value="Unassembled WGS sequence"/>
</dbReference>
<name>A0A9D4QUE3_DREPO</name>
<protein>
    <submittedName>
        <fullName evidence="2">Uncharacterized protein</fullName>
    </submittedName>
</protein>
<reference evidence="2" key="1">
    <citation type="journal article" date="2019" name="bioRxiv">
        <title>The Genome of the Zebra Mussel, Dreissena polymorpha: A Resource for Invasive Species Research.</title>
        <authorList>
            <person name="McCartney M.A."/>
            <person name="Auch B."/>
            <person name="Kono T."/>
            <person name="Mallez S."/>
            <person name="Zhang Y."/>
            <person name="Obille A."/>
            <person name="Becker A."/>
            <person name="Abrahante J.E."/>
            <person name="Garbe J."/>
            <person name="Badalamenti J.P."/>
            <person name="Herman A."/>
            <person name="Mangelson H."/>
            <person name="Liachko I."/>
            <person name="Sullivan S."/>
            <person name="Sone E.D."/>
            <person name="Koren S."/>
            <person name="Silverstein K.A.T."/>
            <person name="Beckman K.B."/>
            <person name="Gohl D.M."/>
        </authorList>
    </citation>
    <scope>NUCLEOTIDE SEQUENCE</scope>
    <source>
        <strain evidence="2">Duluth1</strain>
        <tissue evidence="2">Whole animal</tissue>
    </source>
</reference>
<keyword evidence="3" id="KW-1185">Reference proteome</keyword>